<feature type="transmembrane region" description="Helical" evidence="1">
    <location>
        <begin position="141"/>
        <end position="160"/>
    </location>
</feature>
<dbReference type="AlphaFoldDB" id="A0A0D6LN57"/>
<keyword evidence="3" id="KW-1185">Reference proteome</keyword>
<evidence type="ECO:0000313" key="2">
    <source>
        <dbReference type="EMBL" id="EPB72638.1"/>
    </source>
</evidence>
<name>A0A0D6LN57_9BILA</name>
<evidence type="ECO:0000256" key="1">
    <source>
        <dbReference type="SAM" id="Phobius"/>
    </source>
</evidence>
<proteinExistence type="predicted"/>
<gene>
    <name evidence="2" type="ORF">ANCCEY_08283</name>
</gene>
<keyword evidence="1" id="KW-1133">Transmembrane helix</keyword>
<dbReference type="EMBL" id="KE125033">
    <property type="protein sequence ID" value="EPB72638.1"/>
    <property type="molecule type" value="Genomic_DNA"/>
</dbReference>
<evidence type="ECO:0000313" key="3">
    <source>
        <dbReference type="Proteomes" id="UP000054495"/>
    </source>
</evidence>
<keyword evidence="1" id="KW-0472">Membrane</keyword>
<organism evidence="2 3">
    <name type="scientific">Ancylostoma ceylanicum</name>
    <dbReference type="NCBI Taxonomy" id="53326"/>
    <lineage>
        <taxon>Eukaryota</taxon>
        <taxon>Metazoa</taxon>
        <taxon>Ecdysozoa</taxon>
        <taxon>Nematoda</taxon>
        <taxon>Chromadorea</taxon>
        <taxon>Rhabditida</taxon>
        <taxon>Rhabditina</taxon>
        <taxon>Rhabditomorpha</taxon>
        <taxon>Strongyloidea</taxon>
        <taxon>Ancylostomatidae</taxon>
        <taxon>Ancylostomatinae</taxon>
        <taxon>Ancylostoma</taxon>
    </lineage>
</organism>
<keyword evidence="1" id="KW-0812">Transmembrane</keyword>
<dbReference type="Proteomes" id="UP000054495">
    <property type="component" value="Unassembled WGS sequence"/>
</dbReference>
<protein>
    <submittedName>
        <fullName evidence="2">Uncharacterized protein</fullName>
    </submittedName>
</protein>
<reference evidence="2 3" key="1">
    <citation type="submission" date="2013-05" db="EMBL/GenBank/DDBJ databases">
        <title>Draft genome of the parasitic nematode Anyclostoma ceylanicum.</title>
        <authorList>
            <person name="Mitreva M."/>
        </authorList>
    </citation>
    <scope>NUCLEOTIDE SEQUENCE [LARGE SCALE GENOMIC DNA]</scope>
</reference>
<accession>A0A0D6LN57</accession>
<sequence>MAVPSTYRCGKCCARKVLTTSCHLDAFRDGVKIKLSVIRGGSQCCPPSQPSCGVGPPCSASSRISYFFQHFEVLLEIFLKNFSLKSLHTFFYRSILDNKIPEGLVVKIACFCIILFCTSTSNGRICYSHMKGSSQKQNQRVVWCVSIGYEVFIMFPLWRLNGRYHGVLYL</sequence>